<evidence type="ECO:0000313" key="2">
    <source>
        <dbReference type="EMBL" id="GFE83620.1"/>
    </source>
</evidence>
<dbReference type="Pfam" id="PF03640">
    <property type="entry name" value="Lipoprotein_15"/>
    <property type="match status" value="3"/>
</dbReference>
<organism evidence="2 3">
    <name type="scientific">Steroidobacter agaridevorans</name>
    <dbReference type="NCBI Taxonomy" id="2695856"/>
    <lineage>
        <taxon>Bacteria</taxon>
        <taxon>Pseudomonadati</taxon>
        <taxon>Pseudomonadota</taxon>
        <taxon>Gammaproteobacteria</taxon>
        <taxon>Steroidobacterales</taxon>
        <taxon>Steroidobacteraceae</taxon>
        <taxon>Steroidobacter</taxon>
    </lineage>
</organism>
<keyword evidence="1" id="KW-0732">Signal</keyword>
<dbReference type="PANTHER" id="PTHR39335:SF1">
    <property type="entry name" value="BLL4220 PROTEIN"/>
    <property type="match status" value="1"/>
</dbReference>
<gene>
    <name evidence="2" type="ORF">GCM10011487_56200</name>
</gene>
<dbReference type="Proteomes" id="UP000445000">
    <property type="component" value="Unassembled WGS sequence"/>
</dbReference>
<sequence length="467" mass="51180">MNRLRWLLSAALLVGAGVSQTTLAATGPYWQAKDAKDTESYVKVPMPAGIQVIETELEGPVFATAEGKTLYTWPLGNLRNGNAGDRRNSGVATCDDTIYKETSGYMSPYPPGFLLPELETRKSCEQLWPAVLAPADAKPVGKWTVVKRKNGQSQWAFDGYPVYTSSLDKKAGDVFGGTNALSGGAQGIVRQPIGPPPDVPPELDIVPFRTGHMITTYKGFSVYASDADAPGKSNCTDKCLSDWDPVIAPQTAKTKGDWSVVERSPGIKQWAYRGQPLYTYVHEKKARAVTGSDNPGWHNVYTQRALPPPADFTVQDSRIGQVLADKDGKTIYIYQCNDDALDQQTCDHPDSPQVYRMAICGNFDPNVCNATFPYVKASPGAKADSSLWTVVTIDPKTGKWAKQGDAGAMQVWAYRGRPVYTYGEDLKPGDANGDNYGEFNGQRNGFRAYWVRDDYRNNNVGRTANDR</sequence>
<name>A0A829YK60_9GAMM</name>
<dbReference type="RefSeq" id="WP_244319053.1">
    <property type="nucleotide sequence ID" value="NZ_BLJN01000006.1"/>
</dbReference>
<dbReference type="AlphaFoldDB" id="A0A829YK60"/>
<evidence type="ECO:0008006" key="4">
    <source>
        <dbReference type="Google" id="ProtNLM"/>
    </source>
</evidence>
<dbReference type="EMBL" id="BLJN01000006">
    <property type="protein sequence ID" value="GFE83620.1"/>
    <property type="molecule type" value="Genomic_DNA"/>
</dbReference>
<evidence type="ECO:0000256" key="1">
    <source>
        <dbReference type="SAM" id="SignalP"/>
    </source>
</evidence>
<feature type="signal peptide" evidence="1">
    <location>
        <begin position="1"/>
        <end position="24"/>
    </location>
</feature>
<keyword evidence="3" id="KW-1185">Reference proteome</keyword>
<accession>A0A829YK60</accession>
<proteinExistence type="predicted"/>
<comment type="caution">
    <text evidence="2">The sequence shown here is derived from an EMBL/GenBank/DDBJ whole genome shotgun (WGS) entry which is preliminary data.</text>
</comment>
<feature type="chain" id="PRO_5032777948" description="Lipoprotein" evidence="1">
    <location>
        <begin position="25"/>
        <end position="467"/>
    </location>
</feature>
<reference evidence="3" key="1">
    <citation type="submission" date="2020-01" db="EMBL/GenBank/DDBJ databases">
        <title>'Steroidobacter agaridevorans' sp. nov., agar-degrading bacteria isolated from rhizosphere soils.</title>
        <authorList>
            <person name="Ikenaga M."/>
            <person name="Kataoka M."/>
            <person name="Murouchi A."/>
            <person name="Katsuragi S."/>
            <person name="Sakai M."/>
        </authorList>
    </citation>
    <scope>NUCLEOTIDE SEQUENCE [LARGE SCALE GENOMIC DNA]</scope>
    <source>
        <strain evidence="3">YU21-B</strain>
    </source>
</reference>
<protein>
    <recommendedName>
        <fullName evidence="4">Lipoprotein</fullName>
    </recommendedName>
</protein>
<dbReference type="InterPro" id="IPR005297">
    <property type="entry name" value="Lipoprotein_repeat"/>
</dbReference>
<dbReference type="GO" id="GO:0043448">
    <property type="term" value="P:alkane catabolic process"/>
    <property type="evidence" value="ECO:0007669"/>
    <property type="project" value="TreeGrafter"/>
</dbReference>
<evidence type="ECO:0000313" key="3">
    <source>
        <dbReference type="Proteomes" id="UP000445000"/>
    </source>
</evidence>
<dbReference type="PANTHER" id="PTHR39335">
    <property type="entry name" value="BLL4220 PROTEIN"/>
    <property type="match status" value="1"/>
</dbReference>